<evidence type="ECO:0000256" key="3">
    <source>
        <dbReference type="ARBA" id="ARBA00022980"/>
    </source>
</evidence>
<evidence type="ECO:0000256" key="4">
    <source>
        <dbReference type="ARBA" id="ARBA00023128"/>
    </source>
</evidence>
<evidence type="ECO:0000256" key="2">
    <source>
        <dbReference type="ARBA" id="ARBA00005557"/>
    </source>
</evidence>
<keyword evidence="3" id="KW-0689">Ribosomal protein</keyword>
<dbReference type="InterPro" id="IPR042776">
    <property type="entry name" value="Ribosomal_mL53_fung"/>
</dbReference>
<evidence type="ECO:0000256" key="6">
    <source>
        <dbReference type="ARBA" id="ARBA00035180"/>
    </source>
</evidence>
<sequence length="123" mass="13776">MITRFITEVNTKFNPFSAAARSTRLFLSSLPANARSQGMKIDTKLLPRTSADPAVLQVKFSTFRLSELKEEYTMHGSRTNKCIIAEDGKEMNLDGAKLGIKGIIEEVDRHSRFLQKQADLNDG</sequence>
<accession>A0ABR1TUI0</accession>
<organism evidence="7 8">
    <name type="scientific">Apiospora phragmitis</name>
    <dbReference type="NCBI Taxonomy" id="2905665"/>
    <lineage>
        <taxon>Eukaryota</taxon>
        <taxon>Fungi</taxon>
        <taxon>Dikarya</taxon>
        <taxon>Ascomycota</taxon>
        <taxon>Pezizomycotina</taxon>
        <taxon>Sordariomycetes</taxon>
        <taxon>Xylariomycetidae</taxon>
        <taxon>Amphisphaeriales</taxon>
        <taxon>Apiosporaceae</taxon>
        <taxon>Apiospora</taxon>
    </lineage>
</organism>
<evidence type="ECO:0000313" key="7">
    <source>
        <dbReference type="EMBL" id="KAK8049520.1"/>
    </source>
</evidence>
<dbReference type="Pfam" id="PF10780">
    <property type="entry name" value="MRP_L53"/>
    <property type="match status" value="1"/>
</dbReference>
<dbReference type="PANTHER" id="PTHR28236">
    <property type="entry name" value="54S RIBOSOMAL PROTEIN L44, MITOCHONDRIAL"/>
    <property type="match status" value="1"/>
</dbReference>
<keyword evidence="5" id="KW-0687">Ribonucleoprotein</keyword>
<evidence type="ECO:0000256" key="5">
    <source>
        <dbReference type="ARBA" id="ARBA00023274"/>
    </source>
</evidence>
<dbReference type="InterPro" id="IPR019716">
    <property type="entry name" value="Ribosomal_mL53"/>
</dbReference>
<dbReference type="EMBL" id="JAQQWL010000011">
    <property type="protein sequence ID" value="KAK8049520.1"/>
    <property type="molecule type" value="Genomic_DNA"/>
</dbReference>
<keyword evidence="8" id="KW-1185">Reference proteome</keyword>
<dbReference type="PANTHER" id="PTHR28236:SF1">
    <property type="entry name" value="LARGE RIBOSOMAL SUBUNIT PROTEIN ML53"/>
    <property type="match status" value="1"/>
</dbReference>
<name>A0ABR1TUI0_9PEZI</name>
<gene>
    <name evidence="7" type="ORF">PG994_011250</name>
</gene>
<comment type="similarity">
    <text evidence="2">Belongs to the mitochondrion-specific ribosomal protein mL53 family.</text>
</comment>
<dbReference type="GeneID" id="92095722"/>
<dbReference type="RefSeq" id="XP_066711769.1">
    <property type="nucleotide sequence ID" value="XM_066862659.1"/>
</dbReference>
<evidence type="ECO:0000313" key="8">
    <source>
        <dbReference type="Proteomes" id="UP001480595"/>
    </source>
</evidence>
<keyword evidence="4" id="KW-0496">Mitochondrion</keyword>
<reference evidence="7 8" key="1">
    <citation type="submission" date="2023-01" db="EMBL/GenBank/DDBJ databases">
        <title>Analysis of 21 Apiospora genomes using comparative genomics revels a genus with tremendous synthesis potential of carbohydrate active enzymes and secondary metabolites.</title>
        <authorList>
            <person name="Sorensen T."/>
        </authorList>
    </citation>
    <scope>NUCLEOTIDE SEQUENCE [LARGE SCALE GENOMIC DNA]</scope>
    <source>
        <strain evidence="7 8">CBS 135458</strain>
    </source>
</reference>
<comment type="subcellular location">
    <subcellularLocation>
        <location evidence="1">Mitochondrion</location>
    </subcellularLocation>
</comment>
<dbReference type="Proteomes" id="UP001480595">
    <property type="component" value="Unassembled WGS sequence"/>
</dbReference>
<proteinExistence type="inferred from homology"/>
<evidence type="ECO:0000256" key="1">
    <source>
        <dbReference type="ARBA" id="ARBA00004173"/>
    </source>
</evidence>
<comment type="caution">
    <text evidence="7">The sequence shown here is derived from an EMBL/GenBank/DDBJ whole genome shotgun (WGS) entry which is preliminary data.</text>
</comment>
<dbReference type="Gene3D" id="3.40.30.10">
    <property type="entry name" value="Glutaredoxin"/>
    <property type="match status" value="1"/>
</dbReference>
<protein>
    <recommendedName>
        <fullName evidence="6">Large ribosomal subunit protein mL53</fullName>
    </recommendedName>
</protein>